<feature type="region of interest" description="Disordered" evidence="1">
    <location>
        <begin position="1"/>
        <end position="127"/>
    </location>
</feature>
<evidence type="ECO:0000313" key="2">
    <source>
        <dbReference type="EMBL" id="KAG0319040.1"/>
    </source>
</evidence>
<feature type="compositionally biased region" description="Polar residues" evidence="1">
    <location>
        <begin position="1"/>
        <end position="12"/>
    </location>
</feature>
<evidence type="ECO:0000313" key="3">
    <source>
        <dbReference type="Proteomes" id="UP000738325"/>
    </source>
</evidence>
<gene>
    <name evidence="2" type="ORF">BGZ99_005332</name>
</gene>
<keyword evidence="3" id="KW-1185">Reference proteome</keyword>
<protein>
    <submittedName>
        <fullName evidence="2">Uncharacterized protein</fullName>
    </submittedName>
</protein>
<dbReference type="EMBL" id="JAAAIP010000341">
    <property type="protein sequence ID" value="KAG0319040.1"/>
    <property type="molecule type" value="Genomic_DNA"/>
</dbReference>
<sequence length="224" mass="23852">MASPKGTESSSGKPAGFMSEYMTGLSQSQDLNSFLQKNQPAYDPKSHSTQSSAADLAAATATATTTPPLKSRTTPPTTTASGTSTPTGATGVPPLDSSETSSDSNSSESATPNRPTTTRVAGSHPLPDAHSVFQKHAIQKAALDNCADVNIELTDCLLGRSGTWWDRASMCMKAKQQLQECCRLNREILQQRGYAKKGNTPEQDQSILDYADEHAQQAMKDKKA</sequence>
<accession>A0A9P6RGD7</accession>
<proteinExistence type="predicted"/>
<feature type="compositionally biased region" description="Polar residues" evidence="1">
    <location>
        <begin position="24"/>
        <end position="39"/>
    </location>
</feature>
<evidence type="ECO:0000256" key="1">
    <source>
        <dbReference type="SAM" id="MobiDB-lite"/>
    </source>
</evidence>
<dbReference type="OrthoDB" id="2103031at2759"/>
<comment type="caution">
    <text evidence="2">The sequence shown here is derived from an EMBL/GenBank/DDBJ whole genome shotgun (WGS) entry which is preliminary data.</text>
</comment>
<reference evidence="2" key="1">
    <citation type="journal article" date="2020" name="Fungal Divers.">
        <title>Resolving the Mortierellaceae phylogeny through synthesis of multi-gene phylogenetics and phylogenomics.</title>
        <authorList>
            <person name="Vandepol N."/>
            <person name="Liber J."/>
            <person name="Desiro A."/>
            <person name="Na H."/>
            <person name="Kennedy M."/>
            <person name="Barry K."/>
            <person name="Grigoriev I.V."/>
            <person name="Miller A.N."/>
            <person name="O'Donnell K."/>
            <person name="Stajich J.E."/>
            <person name="Bonito G."/>
        </authorList>
    </citation>
    <scope>NUCLEOTIDE SEQUENCE</scope>
    <source>
        <strain evidence="2">REB-010B</strain>
    </source>
</reference>
<dbReference type="Proteomes" id="UP000738325">
    <property type="component" value="Unassembled WGS sequence"/>
</dbReference>
<dbReference type="AlphaFoldDB" id="A0A9P6RGD7"/>
<feature type="compositionally biased region" description="Low complexity" evidence="1">
    <location>
        <begin position="57"/>
        <end position="109"/>
    </location>
</feature>
<name>A0A9P6RGD7_9FUNG</name>
<organism evidence="2 3">
    <name type="scientific">Dissophora globulifera</name>
    <dbReference type="NCBI Taxonomy" id="979702"/>
    <lineage>
        <taxon>Eukaryota</taxon>
        <taxon>Fungi</taxon>
        <taxon>Fungi incertae sedis</taxon>
        <taxon>Mucoromycota</taxon>
        <taxon>Mortierellomycotina</taxon>
        <taxon>Mortierellomycetes</taxon>
        <taxon>Mortierellales</taxon>
        <taxon>Mortierellaceae</taxon>
        <taxon>Dissophora</taxon>
    </lineage>
</organism>
<feature type="compositionally biased region" description="Polar residues" evidence="1">
    <location>
        <begin position="110"/>
        <end position="120"/>
    </location>
</feature>